<gene>
    <name evidence="2" type="ORF">MGYG_05454</name>
</gene>
<dbReference type="VEuPathDB" id="FungiDB:MGYG_05454"/>
<dbReference type="HOGENOM" id="CLU_1288627_0_0_1"/>
<name>E4UW13_ARTGP</name>
<keyword evidence="3" id="KW-1185">Reference proteome</keyword>
<dbReference type="RefSeq" id="XP_003172872.1">
    <property type="nucleotide sequence ID" value="XM_003172824.1"/>
</dbReference>
<evidence type="ECO:0000256" key="1">
    <source>
        <dbReference type="SAM" id="MobiDB-lite"/>
    </source>
</evidence>
<dbReference type="InParanoid" id="E4UW13"/>
<feature type="compositionally biased region" description="Basic and acidic residues" evidence="1">
    <location>
        <begin position="88"/>
        <end position="141"/>
    </location>
</feature>
<dbReference type="GeneID" id="10028148"/>
<evidence type="ECO:0000313" key="3">
    <source>
        <dbReference type="Proteomes" id="UP000002669"/>
    </source>
</evidence>
<dbReference type="AlphaFoldDB" id="E4UW13"/>
<dbReference type="Proteomes" id="UP000002669">
    <property type="component" value="Unassembled WGS sequence"/>
</dbReference>
<protein>
    <submittedName>
        <fullName evidence="2">Uncharacterized protein</fullName>
    </submittedName>
</protein>
<dbReference type="OrthoDB" id="4173437at2759"/>
<feature type="region of interest" description="Disordered" evidence="1">
    <location>
        <begin position="169"/>
        <end position="217"/>
    </location>
</feature>
<dbReference type="OMA" id="LRMFCVE"/>
<dbReference type="eggNOG" id="ENOG502RQG3">
    <property type="taxonomic scope" value="Eukaryota"/>
</dbReference>
<sequence>MEKMPAVRRYLTAEKTALIMQWVDKVNSQPCIGMKPREPNKIAEPKDITLPAAAPAKTAAEKGQPPKYKQLTLKSTRLRRVRVISRGSRQDDGQTNEKVEAVAKEEERKEEHVKETKRVAQTEKGYGEEKRDKEVKKEIRKQALPSNPMMSSVIASNLRMFCVEIVVPSSEKKQQASQEKQACGDSNRADSEKRKRRGGTRARGGRAKCPKLAIEKG</sequence>
<organism evidence="3">
    <name type="scientific">Arthroderma gypseum (strain ATCC MYA-4604 / CBS 118893)</name>
    <name type="common">Microsporum gypseum</name>
    <dbReference type="NCBI Taxonomy" id="535722"/>
    <lineage>
        <taxon>Eukaryota</taxon>
        <taxon>Fungi</taxon>
        <taxon>Dikarya</taxon>
        <taxon>Ascomycota</taxon>
        <taxon>Pezizomycotina</taxon>
        <taxon>Eurotiomycetes</taxon>
        <taxon>Eurotiomycetidae</taxon>
        <taxon>Onygenales</taxon>
        <taxon>Arthrodermataceae</taxon>
        <taxon>Nannizzia</taxon>
    </lineage>
</organism>
<feature type="region of interest" description="Disordered" evidence="1">
    <location>
        <begin position="84"/>
        <end position="143"/>
    </location>
</feature>
<dbReference type="EMBL" id="DS989825">
    <property type="protein sequence ID" value="EFR02461.1"/>
    <property type="molecule type" value="Genomic_DNA"/>
</dbReference>
<evidence type="ECO:0000313" key="2">
    <source>
        <dbReference type="EMBL" id="EFR02461.1"/>
    </source>
</evidence>
<reference evidence="3" key="1">
    <citation type="journal article" date="2012" name="MBio">
        <title>Comparative genome analysis of Trichophyton rubrum and related dermatophytes reveals candidate genes involved in infection.</title>
        <authorList>
            <person name="Martinez D.A."/>
            <person name="Oliver B.G."/>
            <person name="Graeser Y."/>
            <person name="Goldberg J.M."/>
            <person name="Li W."/>
            <person name="Martinez-Rossi N.M."/>
            <person name="Monod M."/>
            <person name="Shelest E."/>
            <person name="Barton R.C."/>
            <person name="Birch E."/>
            <person name="Brakhage A.A."/>
            <person name="Chen Z."/>
            <person name="Gurr S.J."/>
            <person name="Heiman D."/>
            <person name="Heitman J."/>
            <person name="Kosti I."/>
            <person name="Rossi A."/>
            <person name="Saif S."/>
            <person name="Samalova M."/>
            <person name="Saunders C.W."/>
            <person name="Shea T."/>
            <person name="Summerbell R.C."/>
            <person name="Xu J."/>
            <person name="Young S."/>
            <person name="Zeng Q."/>
            <person name="Birren B.W."/>
            <person name="Cuomo C.A."/>
            <person name="White T.C."/>
        </authorList>
    </citation>
    <scope>NUCLEOTIDE SEQUENCE [LARGE SCALE GENOMIC DNA]</scope>
    <source>
        <strain evidence="3">ATCC MYA-4604 / CBS 118893</strain>
    </source>
</reference>
<accession>E4UW13</accession>
<feature type="compositionally biased region" description="Basic residues" evidence="1">
    <location>
        <begin position="194"/>
        <end position="209"/>
    </location>
</feature>
<proteinExistence type="predicted"/>